<reference evidence="1 2" key="1">
    <citation type="submission" date="2019-05" db="EMBL/GenBank/DDBJ databases">
        <title>Another draft genome of Portunus trituberculatus and its Hox gene families provides insights of decapod evolution.</title>
        <authorList>
            <person name="Jeong J.-H."/>
            <person name="Song I."/>
            <person name="Kim S."/>
            <person name="Choi T."/>
            <person name="Kim D."/>
            <person name="Ryu S."/>
            <person name="Kim W."/>
        </authorList>
    </citation>
    <scope>NUCLEOTIDE SEQUENCE [LARGE SCALE GENOMIC DNA]</scope>
    <source>
        <tissue evidence="1">Muscle</tissue>
    </source>
</reference>
<gene>
    <name evidence="1" type="ORF">E2C01_059095</name>
</gene>
<dbReference type="AlphaFoldDB" id="A0A5B7H1L6"/>
<sequence length="80" mass="8926">MKRDVGNDGLVRGKYVEVSTPLQNDGVVRWKRVTATYEGEIMDMKASVLQHDTPENCGAVIKGRCEQCTTMCFCGTKLKQ</sequence>
<name>A0A5B7H1L6_PORTR</name>
<keyword evidence="2" id="KW-1185">Reference proteome</keyword>
<evidence type="ECO:0000313" key="1">
    <source>
        <dbReference type="EMBL" id="MPC64972.1"/>
    </source>
</evidence>
<evidence type="ECO:0000313" key="2">
    <source>
        <dbReference type="Proteomes" id="UP000324222"/>
    </source>
</evidence>
<dbReference type="Proteomes" id="UP000324222">
    <property type="component" value="Unassembled WGS sequence"/>
</dbReference>
<proteinExistence type="predicted"/>
<organism evidence="1 2">
    <name type="scientific">Portunus trituberculatus</name>
    <name type="common">Swimming crab</name>
    <name type="synonym">Neptunus trituberculatus</name>
    <dbReference type="NCBI Taxonomy" id="210409"/>
    <lineage>
        <taxon>Eukaryota</taxon>
        <taxon>Metazoa</taxon>
        <taxon>Ecdysozoa</taxon>
        <taxon>Arthropoda</taxon>
        <taxon>Crustacea</taxon>
        <taxon>Multicrustacea</taxon>
        <taxon>Malacostraca</taxon>
        <taxon>Eumalacostraca</taxon>
        <taxon>Eucarida</taxon>
        <taxon>Decapoda</taxon>
        <taxon>Pleocyemata</taxon>
        <taxon>Brachyura</taxon>
        <taxon>Eubrachyura</taxon>
        <taxon>Portunoidea</taxon>
        <taxon>Portunidae</taxon>
        <taxon>Portuninae</taxon>
        <taxon>Portunus</taxon>
    </lineage>
</organism>
<dbReference type="EMBL" id="VSRR010022778">
    <property type="protein sequence ID" value="MPC64972.1"/>
    <property type="molecule type" value="Genomic_DNA"/>
</dbReference>
<comment type="caution">
    <text evidence="1">The sequence shown here is derived from an EMBL/GenBank/DDBJ whole genome shotgun (WGS) entry which is preliminary data.</text>
</comment>
<protein>
    <submittedName>
        <fullName evidence="1">Uncharacterized protein</fullName>
    </submittedName>
</protein>
<accession>A0A5B7H1L6</accession>